<dbReference type="PANTHER" id="PTHR12304">
    <property type="entry name" value="INOSINE-URIDINE PREFERRING NUCLEOSIDE HYDROLASE"/>
    <property type="match status" value="1"/>
</dbReference>
<evidence type="ECO:0000313" key="5">
    <source>
        <dbReference type="EMBL" id="KAK9823780.1"/>
    </source>
</evidence>
<evidence type="ECO:0000313" key="6">
    <source>
        <dbReference type="Proteomes" id="UP001489004"/>
    </source>
</evidence>
<reference evidence="5 6" key="1">
    <citation type="journal article" date="2024" name="Nat. Commun.">
        <title>Phylogenomics reveals the evolutionary origins of lichenization in chlorophyte algae.</title>
        <authorList>
            <person name="Puginier C."/>
            <person name="Libourel C."/>
            <person name="Otte J."/>
            <person name="Skaloud P."/>
            <person name="Haon M."/>
            <person name="Grisel S."/>
            <person name="Petersen M."/>
            <person name="Berrin J.G."/>
            <person name="Delaux P.M."/>
            <person name="Dal Grande F."/>
            <person name="Keller J."/>
        </authorList>
    </citation>
    <scope>NUCLEOTIDE SEQUENCE [LARGE SCALE GENOMIC DNA]</scope>
    <source>
        <strain evidence="5 6">SAG 2043</strain>
    </source>
</reference>
<sequence length="369" mass="39455">MGQAQETCSTSTSPSDTTDGVFHRIAVWCDVDPGHDDALAIVLAGHSKRLELLGVSTVAGNQTIEKVTQNALDILDASGMAHIDVVAGQAKPLIRHAPILCPEIHGESGLDGPDGTQLLPRSGRRPLGQKAVPHMFSCISGAYARRQQKVQLVCTGALTNAALLLILYPEVVDMLEIVLMGGCMGIGNTGPVVEFNIQTDPEAAKVVFECGARVTMIPLEVTHTAIATPVVLSRLCKGHLQDPTPYQAAMMRLLVFFAETYKAVFSFDDPPLHDPCAVAYVICPDMFKTELMRVDVETHSALSAGQTVCDVWHQTGRLKNVHVAKAIDTVRFWDMMIMALHAADAASPLNSQDSTAVAASTGALGQLQL</sequence>
<keyword evidence="3" id="KW-0326">Glycosidase</keyword>
<dbReference type="Proteomes" id="UP001489004">
    <property type="component" value="Unassembled WGS sequence"/>
</dbReference>
<comment type="similarity">
    <text evidence="1">Belongs to the IUNH family.</text>
</comment>
<accession>A0AAW1QQL2</accession>
<protein>
    <recommendedName>
        <fullName evidence="4">Inosine/uridine-preferring nucleoside hydrolase domain-containing protein</fullName>
    </recommendedName>
</protein>
<keyword evidence="2" id="KW-0378">Hydrolase</keyword>
<feature type="domain" description="Inosine/uridine-preferring nucleoside hydrolase" evidence="4">
    <location>
        <begin position="27"/>
        <end position="334"/>
    </location>
</feature>
<dbReference type="InterPro" id="IPR023186">
    <property type="entry name" value="IUNH"/>
</dbReference>
<dbReference type="SUPFAM" id="SSF53590">
    <property type="entry name" value="Nucleoside hydrolase"/>
    <property type="match status" value="1"/>
</dbReference>
<keyword evidence="6" id="KW-1185">Reference proteome</keyword>
<evidence type="ECO:0000256" key="1">
    <source>
        <dbReference type="ARBA" id="ARBA00009176"/>
    </source>
</evidence>
<dbReference type="Pfam" id="PF01156">
    <property type="entry name" value="IU_nuc_hydro"/>
    <property type="match status" value="1"/>
</dbReference>
<dbReference type="GO" id="GO:0005829">
    <property type="term" value="C:cytosol"/>
    <property type="evidence" value="ECO:0007669"/>
    <property type="project" value="TreeGrafter"/>
</dbReference>
<evidence type="ECO:0000256" key="3">
    <source>
        <dbReference type="ARBA" id="ARBA00023295"/>
    </source>
</evidence>
<dbReference type="InterPro" id="IPR036452">
    <property type="entry name" value="Ribo_hydro-like"/>
</dbReference>
<dbReference type="PANTHER" id="PTHR12304:SF59">
    <property type="entry name" value="INOSINE-URIDINE PREFERRING NUCLEOSIDE HYDROLASE FAMILY PROTEIN"/>
    <property type="match status" value="1"/>
</dbReference>
<name>A0AAW1QQL2_9CHLO</name>
<dbReference type="EMBL" id="JALJOR010000002">
    <property type="protein sequence ID" value="KAK9823780.1"/>
    <property type="molecule type" value="Genomic_DNA"/>
</dbReference>
<comment type="caution">
    <text evidence="5">The sequence shown here is derived from an EMBL/GenBank/DDBJ whole genome shotgun (WGS) entry which is preliminary data.</text>
</comment>
<dbReference type="AlphaFoldDB" id="A0AAW1QQL2"/>
<dbReference type="GO" id="GO:0008477">
    <property type="term" value="F:purine nucleosidase activity"/>
    <property type="evidence" value="ECO:0007669"/>
    <property type="project" value="TreeGrafter"/>
</dbReference>
<gene>
    <name evidence="5" type="ORF">WJX72_005445</name>
</gene>
<organism evidence="5 6">
    <name type="scientific">[Myrmecia] bisecta</name>
    <dbReference type="NCBI Taxonomy" id="41462"/>
    <lineage>
        <taxon>Eukaryota</taxon>
        <taxon>Viridiplantae</taxon>
        <taxon>Chlorophyta</taxon>
        <taxon>core chlorophytes</taxon>
        <taxon>Trebouxiophyceae</taxon>
        <taxon>Trebouxiales</taxon>
        <taxon>Trebouxiaceae</taxon>
        <taxon>Myrmecia</taxon>
    </lineage>
</organism>
<evidence type="ECO:0000259" key="4">
    <source>
        <dbReference type="Pfam" id="PF01156"/>
    </source>
</evidence>
<dbReference type="GO" id="GO:0006152">
    <property type="term" value="P:purine nucleoside catabolic process"/>
    <property type="evidence" value="ECO:0007669"/>
    <property type="project" value="TreeGrafter"/>
</dbReference>
<dbReference type="InterPro" id="IPR001910">
    <property type="entry name" value="Inosine/uridine_hydrolase_dom"/>
</dbReference>
<dbReference type="Gene3D" id="3.90.245.10">
    <property type="entry name" value="Ribonucleoside hydrolase-like"/>
    <property type="match status" value="1"/>
</dbReference>
<proteinExistence type="inferred from homology"/>
<evidence type="ECO:0000256" key="2">
    <source>
        <dbReference type="ARBA" id="ARBA00022801"/>
    </source>
</evidence>
<dbReference type="CDD" id="cd02651">
    <property type="entry name" value="nuc_hydro_IU_UC_XIUA"/>
    <property type="match status" value="1"/>
</dbReference>